<dbReference type="PANTHER" id="PTHR43731:SF14">
    <property type="entry name" value="PRESENILIN-ASSOCIATED RHOMBOID-LIKE PROTEIN, MITOCHONDRIAL"/>
    <property type="match status" value="1"/>
</dbReference>
<comment type="subcellular location">
    <subcellularLocation>
        <location evidence="1">Membrane</location>
        <topology evidence="1">Multi-pass membrane protein</topology>
    </subcellularLocation>
</comment>
<dbReference type="OrthoDB" id="9813074at2"/>
<dbReference type="SUPFAM" id="SSF48452">
    <property type="entry name" value="TPR-like"/>
    <property type="match status" value="1"/>
</dbReference>
<keyword evidence="6 8" id="KW-0472">Membrane</keyword>
<name>A0A2K9EH22_9FIRM</name>
<proteinExistence type="inferred from homology"/>
<keyword evidence="3 8" id="KW-0812">Transmembrane</keyword>
<reference evidence="11 13" key="2">
    <citation type="journal article" date="2018" name="Syst. Appl. Microbiol.">
        <title>Characterization and high-quality draft genome sequence of Herbivorax saccincola A7, an anaerobic, alkaliphilic, thermophilic, cellulolytic, and xylanolytic bacterium.</title>
        <authorList>
            <person name="Aikawa S."/>
            <person name="Baramee S."/>
            <person name="Sermsathanaswadi J."/>
            <person name="Thianheng P."/>
            <person name="Tachaapaikoon C."/>
            <person name="Shikata A."/>
            <person name="Waeonukul R."/>
            <person name="Pason P."/>
            <person name="Ratanakhanokchai K."/>
            <person name="Kosugi A."/>
        </authorList>
    </citation>
    <scope>NUCLEOTIDE SEQUENCE [LARGE SCALE GENOMIC DNA]</scope>
    <source>
        <strain evidence="11 13">A7</strain>
    </source>
</reference>
<dbReference type="PROSITE" id="PS50005">
    <property type="entry name" value="TPR"/>
    <property type="match status" value="1"/>
</dbReference>
<dbReference type="InterPro" id="IPR011990">
    <property type="entry name" value="TPR-like_helical_dom_sf"/>
</dbReference>
<feature type="transmembrane region" description="Helical" evidence="8">
    <location>
        <begin position="268"/>
        <end position="286"/>
    </location>
</feature>
<feature type="repeat" description="TPR" evidence="7">
    <location>
        <begin position="471"/>
        <end position="504"/>
    </location>
</feature>
<keyword evidence="7" id="KW-0802">TPR repeat</keyword>
<evidence type="ECO:0000256" key="3">
    <source>
        <dbReference type="ARBA" id="ARBA00022692"/>
    </source>
</evidence>
<dbReference type="InterPro" id="IPR022764">
    <property type="entry name" value="Peptidase_S54_rhomboid_dom"/>
</dbReference>
<keyword evidence="5 8" id="KW-1133">Transmembrane helix</keyword>
<keyword evidence="10" id="KW-0645">Protease</keyword>
<feature type="transmembrane region" description="Helical" evidence="8">
    <location>
        <begin position="374"/>
        <end position="391"/>
    </location>
</feature>
<dbReference type="PANTHER" id="PTHR43731">
    <property type="entry name" value="RHOMBOID PROTEASE"/>
    <property type="match status" value="1"/>
</dbReference>
<dbReference type="EMBL" id="CP025197">
    <property type="protein sequence ID" value="AUG58525.1"/>
    <property type="molecule type" value="Genomic_DNA"/>
</dbReference>
<keyword evidence="12" id="KW-1185">Reference proteome</keyword>
<organism evidence="10 12">
    <name type="scientific">Acetivibrio saccincola</name>
    <dbReference type="NCBI Taxonomy" id="1677857"/>
    <lineage>
        <taxon>Bacteria</taxon>
        <taxon>Bacillati</taxon>
        <taxon>Bacillota</taxon>
        <taxon>Clostridia</taxon>
        <taxon>Eubacteriales</taxon>
        <taxon>Oscillospiraceae</taxon>
        <taxon>Acetivibrio</taxon>
    </lineage>
</organism>
<accession>A0A2K9EH22</accession>
<dbReference type="GO" id="GO:0016020">
    <property type="term" value="C:membrane"/>
    <property type="evidence" value="ECO:0007669"/>
    <property type="project" value="UniProtKB-SubCell"/>
</dbReference>
<evidence type="ECO:0000256" key="6">
    <source>
        <dbReference type="ARBA" id="ARBA00023136"/>
    </source>
</evidence>
<evidence type="ECO:0000313" key="10">
    <source>
        <dbReference type="EMBL" id="AUG58525.1"/>
    </source>
</evidence>
<evidence type="ECO:0000256" key="1">
    <source>
        <dbReference type="ARBA" id="ARBA00004141"/>
    </source>
</evidence>
<evidence type="ECO:0000313" key="11">
    <source>
        <dbReference type="EMBL" id="PQQ66277.1"/>
    </source>
</evidence>
<feature type="domain" description="Peptidase S54 rhomboid" evidence="9">
    <location>
        <begin position="227"/>
        <end position="359"/>
    </location>
</feature>
<evidence type="ECO:0000313" key="12">
    <source>
        <dbReference type="Proteomes" id="UP000233534"/>
    </source>
</evidence>
<evidence type="ECO:0000259" key="9">
    <source>
        <dbReference type="Pfam" id="PF01694"/>
    </source>
</evidence>
<evidence type="ECO:0000256" key="4">
    <source>
        <dbReference type="ARBA" id="ARBA00022801"/>
    </source>
</evidence>
<dbReference type="GO" id="GO:0006508">
    <property type="term" value="P:proteolysis"/>
    <property type="evidence" value="ECO:0007669"/>
    <property type="project" value="UniProtKB-KW"/>
</dbReference>
<dbReference type="EC" id="3.4.21.105" evidence="10"/>
<dbReference type="AlphaFoldDB" id="A0A2K9EH22"/>
<dbReference type="Proteomes" id="UP000233534">
    <property type="component" value="Chromosome"/>
</dbReference>
<dbReference type="Pfam" id="PF01694">
    <property type="entry name" value="Rhomboid"/>
    <property type="match status" value="1"/>
</dbReference>
<comment type="similarity">
    <text evidence="2">Belongs to the peptidase S54 family.</text>
</comment>
<evidence type="ECO:0000256" key="7">
    <source>
        <dbReference type="PROSITE-ProRule" id="PRU00339"/>
    </source>
</evidence>
<dbReference type="Gene3D" id="1.20.1540.10">
    <property type="entry name" value="Rhomboid-like"/>
    <property type="match status" value="1"/>
</dbReference>
<protein>
    <submittedName>
        <fullName evidence="10">Rhomboid protease GluP</fullName>
        <ecNumber evidence="10">3.4.21.105</ecNumber>
    </submittedName>
</protein>
<feature type="transmembrane region" description="Helical" evidence="8">
    <location>
        <begin position="182"/>
        <end position="204"/>
    </location>
</feature>
<dbReference type="GO" id="GO:0004252">
    <property type="term" value="F:serine-type endopeptidase activity"/>
    <property type="evidence" value="ECO:0007669"/>
    <property type="project" value="InterPro"/>
</dbReference>
<keyword evidence="4 10" id="KW-0378">Hydrolase</keyword>
<dbReference type="EMBL" id="NEMB01000003">
    <property type="protein sequence ID" value="PQQ66277.1"/>
    <property type="molecule type" value="Genomic_DNA"/>
</dbReference>
<evidence type="ECO:0000256" key="2">
    <source>
        <dbReference type="ARBA" id="ARBA00009045"/>
    </source>
</evidence>
<dbReference type="SUPFAM" id="SSF144091">
    <property type="entry name" value="Rhomboid-like"/>
    <property type="match status" value="1"/>
</dbReference>
<evidence type="ECO:0000256" key="8">
    <source>
        <dbReference type="SAM" id="Phobius"/>
    </source>
</evidence>
<dbReference type="RefSeq" id="WP_101303053.1">
    <property type="nucleotide sequence ID" value="NZ_CP025197.1"/>
</dbReference>
<evidence type="ECO:0000256" key="5">
    <source>
        <dbReference type="ARBA" id="ARBA00022989"/>
    </source>
</evidence>
<dbReference type="InterPro" id="IPR035952">
    <property type="entry name" value="Rhomboid-like_sf"/>
</dbReference>
<feature type="transmembrane region" description="Helical" evidence="8">
    <location>
        <begin position="292"/>
        <end position="310"/>
    </location>
</feature>
<dbReference type="KEGG" id="hsc:HVS_13290"/>
<dbReference type="InterPro" id="IPR019734">
    <property type="entry name" value="TPR_rpt"/>
</dbReference>
<gene>
    <name evidence="10" type="primary">gluP</name>
    <name evidence="11" type="ORF">B9R14_05620</name>
    <name evidence="10" type="ORF">HVS_13290</name>
</gene>
<dbReference type="InterPro" id="IPR050925">
    <property type="entry name" value="Rhomboid_protease_S54"/>
</dbReference>
<dbReference type="Proteomes" id="UP000239720">
    <property type="component" value="Unassembled WGS sequence"/>
</dbReference>
<dbReference type="Gene3D" id="1.25.40.10">
    <property type="entry name" value="Tetratricopeptide repeat domain"/>
    <property type="match status" value="1"/>
</dbReference>
<evidence type="ECO:0000313" key="13">
    <source>
        <dbReference type="Proteomes" id="UP000239720"/>
    </source>
</evidence>
<feature type="transmembrane region" description="Helical" evidence="8">
    <location>
        <begin position="236"/>
        <end position="256"/>
    </location>
</feature>
<reference evidence="10 12" key="1">
    <citation type="submission" date="2017-12" db="EMBL/GenBank/DDBJ databases">
        <title>Complete genome sequence of Herbivorax saccincola GGR1, a novel Cellulosome-producing hydrolytic bacterium in a thermophilic biogas plant, established by Illumina and Nanopore MinION sequencing.</title>
        <authorList>
            <person name="Pechtl A."/>
            <person name="Ruckert C."/>
            <person name="Koeck D.E."/>
            <person name="Maus I."/>
            <person name="Winkler A."/>
            <person name="Kalinowski J."/>
            <person name="Puhler A."/>
            <person name="Schwarz W.W."/>
            <person name="Zverlov V.V."/>
            <person name="Schluter A."/>
            <person name="Liebl W."/>
        </authorList>
    </citation>
    <scope>NUCLEOTIDE SEQUENCE [LARGE SCALE GENOMIC DNA]</scope>
    <source>
        <strain evidence="10">GGR1</strain>
        <strain evidence="12">SR1</strain>
    </source>
</reference>
<sequence>MKRKYMNLACAKLIQEMDYLPATDEEGTIIQRENIITLQNYTGSELFIAELIDADTLSEEEIKNGIEFTRERMNELVEVNSLSYFQVFVFDSYPSQEILKIIQDASEEYSYNGKFIFYSIVNLQDKTITSYSKFKMPKNNPSTILQGILNENYYEMDFIDINQLAKEKLEKLKIKFVAKKPYLTYGLIAINIAVFIILNFISILTNTDYGDVIVEYGAKVNSKIISGEYWRLLTPVFVHAGISHLVVNCYSLFILGTLIERIYGHKKFIFIYMVAGIFGSIMSFMFSIYPSVGASGSIFGLMGALLYFGVENPTVFKKYFKKSIITTLILNAFIMFTVSNIDNFGHLGGLIGGFLASGIVKISHVPKKFLAKPVFIAVTIIALLGGLYYGFNSDANRQDLIFQKTKILDKLAKEKKWEEAASLGNEILEMNPANEKIHQLVITIIFQSYVELEDYDKIDEIVEYAKDFKPGYDHFLVGLMYLDLGKYQEGIAELEKAIEVNPEYKEKIDSIIESIKNYTD</sequence>